<accession>A0ABM1KU04</accession>
<dbReference type="Gene3D" id="3.80.10.10">
    <property type="entry name" value="Ribonuclease Inhibitor"/>
    <property type="match status" value="1"/>
</dbReference>
<evidence type="ECO:0000313" key="2">
    <source>
        <dbReference type="RefSeq" id="XP_015277191.1"/>
    </source>
</evidence>
<gene>
    <name evidence="2" type="primary">ATP5SL</name>
</gene>
<sequence>MAAPMALRRGGRLLSLLRACPRYSSRSSRPAAGLLKGRILPYLYDRFYDMEAFIDFGTKLTGWNLERKNTHYLRIQEKYGDDLAAAVFALMLKGGVRFRGQTEWYREHNRKRFCVDLVNYQGVPLEAADFSGSIISYEGLGSLVNLKALKHLDLSRCPNVDDWCLSRLHVFGETLEELSLAGCPRVTERGLGCLHHLESLRRLDVSDLPSVPCKGLVRILLEEMLPQCEVVGIRYDEDELTLPIEPDVHQGQTELLREAARVQKTREIPA</sequence>
<dbReference type="InterPro" id="IPR032675">
    <property type="entry name" value="LRR_dom_sf"/>
</dbReference>
<dbReference type="GeneID" id="107119238"/>
<proteinExistence type="predicted"/>
<dbReference type="SUPFAM" id="SSF52047">
    <property type="entry name" value="RNI-like"/>
    <property type="match status" value="1"/>
</dbReference>
<name>A0ABM1KU04_GEKJA</name>
<keyword evidence="1" id="KW-1185">Reference proteome</keyword>
<reference evidence="2" key="1">
    <citation type="submission" date="2025-08" db="UniProtKB">
        <authorList>
            <consortium name="RefSeq"/>
        </authorList>
    </citation>
    <scope>IDENTIFICATION</scope>
</reference>
<evidence type="ECO:0000313" key="1">
    <source>
        <dbReference type="Proteomes" id="UP000694871"/>
    </source>
</evidence>
<dbReference type="Proteomes" id="UP000694871">
    <property type="component" value="Unplaced"/>
</dbReference>
<protein>
    <submittedName>
        <fullName evidence="2">ATP synthase subunit s-like protein isoform X1</fullName>
    </submittedName>
</protein>
<organism evidence="1 2">
    <name type="scientific">Gekko japonicus</name>
    <name type="common">Schlegel's Japanese gecko</name>
    <dbReference type="NCBI Taxonomy" id="146911"/>
    <lineage>
        <taxon>Eukaryota</taxon>
        <taxon>Metazoa</taxon>
        <taxon>Chordata</taxon>
        <taxon>Craniata</taxon>
        <taxon>Vertebrata</taxon>
        <taxon>Euteleostomi</taxon>
        <taxon>Lepidosauria</taxon>
        <taxon>Squamata</taxon>
        <taxon>Bifurcata</taxon>
        <taxon>Gekkota</taxon>
        <taxon>Gekkonidae</taxon>
        <taxon>Gekkoninae</taxon>
        <taxon>Gekko</taxon>
    </lineage>
</organism>
<dbReference type="RefSeq" id="XP_015277191.1">
    <property type="nucleotide sequence ID" value="XM_015421705.1"/>
</dbReference>